<keyword evidence="1" id="KW-0472">Membrane</keyword>
<keyword evidence="1" id="KW-0812">Transmembrane</keyword>
<proteinExistence type="predicted"/>
<evidence type="ECO:0000256" key="1">
    <source>
        <dbReference type="SAM" id="Phobius"/>
    </source>
</evidence>
<keyword evidence="1" id="KW-1133">Transmembrane helix</keyword>
<dbReference type="OrthoDB" id="6883592at2"/>
<protein>
    <submittedName>
        <fullName evidence="2">Uncharacterized protein</fullName>
    </submittedName>
</protein>
<evidence type="ECO:0000313" key="4">
    <source>
        <dbReference type="Proteomes" id="UP000076857"/>
    </source>
</evidence>
<dbReference type="EMBL" id="AP015029">
    <property type="protein sequence ID" value="BAW24377.1"/>
    <property type="molecule type" value="Genomic_DNA"/>
</dbReference>
<name>A0A1L7NFY9_PSEPU</name>
<reference evidence="3 4" key="2">
    <citation type="submission" date="2016-04" db="EMBL/GenBank/DDBJ databases">
        <authorList>
            <person name="Qiu J."/>
        </authorList>
    </citation>
    <scope>NUCLEOTIDE SEQUENCE [LARGE SCALE GENOMIC DNA]</scope>
    <source>
        <strain evidence="3 4">JQ581</strain>
    </source>
</reference>
<dbReference type="Proteomes" id="UP000076857">
    <property type="component" value="Chromosome"/>
</dbReference>
<dbReference type="RefSeq" id="WP_096426516.1">
    <property type="nucleotide sequence ID" value="NZ_AP015029.1"/>
</dbReference>
<dbReference type="EMBL" id="CP050951">
    <property type="protein sequence ID" value="QJQ11627.1"/>
    <property type="molecule type" value="Genomic_DNA"/>
</dbReference>
<sequence length="201" mass="22657">MDAGNVSAIISAVAGITGVLLGNAFVLAKEWGATRRKDKRDISYAGILLISHLDRFATECLEVARDDGTWQGQPAGEDGEWKTVTTVPAFNPLDIDINWKLLPKNLMYSIIRIPDYQDKLHGKLSAIQEYNYDPPDHCEFFWTRQRGYAVLGLEVSKIISRLAEFAGLPKEKVGPGEWDRDQDLEQRVRGLDELERRARGQ</sequence>
<evidence type="ECO:0000313" key="2">
    <source>
        <dbReference type="EMBL" id="BAW24377.1"/>
    </source>
</evidence>
<evidence type="ECO:0000313" key="3">
    <source>
        <dbReference type="EMBL" id="QJQ11627.1"/>
    </source>
</evidence>
<dbReference type="AlphaFoldDB" id="A0A1L7NFY9"/>
<evidence type="ECO:0000313" key="5">
    <source>
        <dbReference type="Proteomes" id="UP000218731"/>
    </source>
</evidence>
<reference evidence="3 4" key="3">
    <citation type="submission" date="2020-04" db="EMBL/GenBank/DDBJ databases">
        <title>Complete genome sequence of Pseudomonas putida strain JQ581.</title>
        <authorList>
            <person name="Mu Y."/>
        </authorList>
    </citation>
    <scope>NUCLEOTIDE SEQUENCE [LARGE SCALE GENOMIC DNA]</scope>
    <source>
        <strain evidence="3 4">JQ581</strain>
    </source>
</reference>
<reference evidence="2 5" key="1">
    <citation type="submission" date="2015-11" db="EMBL/GenBank/DDBJ databases">
        <title>Complete genome sequencing of a biphenyl-degrading bacterium, Pseudomonas putida KF715 (=NBRC110667).</title>
        <authorList>
            <person name="Suenaga H."/>
            <person name="Fujihara N."/>
            <person name="Watanabe T."/>
            <person name="Hirose J."/>
            <person name="Kimura N."/>
            <person name="Yamazoe A."/>
            <person name="Hosoyama A."/>
            <person name="Shimodaira J."/>
            <person name="Furukawa K."/>
        </authorList>
    </citation>
    <scope>NUCLEOTIDE SEQUENCE [LARGE SCALE GENOMIC DNA]</scope>
    <source>
        <strain evidence="2 5">KF715</strain>
    </source>
</reference>
<dbReference type="Proteomes" id="UP000218731">
    <property type="component" value="Chromosome 1"/>
</dbReference>
<gene>
    <name evidence="3" type="ORF">A3L25_020190</name>
    <name evidence="2" type="ORF">KF715C_ch38040</name>
</gene>
<accession>A0A1L7NFY9</accession>
<feature type="transmembrane region" description="Helical" evidence="1">
    <location>
        <begin position="6"/>
        <end position="28"/>
    </location>
</feature>
<organism evidence="2 5">
    <name type="scientific">Pseudomonas putida</name>
    <name type="common">Arthrobacter siderocapsulatus</name>
    <dbReference type="NCBI Taxonomy" id="303"/>
    <lineage>
        <taxon>Bacteria</taxon>
        <taxon>Pseudomonadati</taxon>
        <taxon>Pseudomonadota</taxon>
        <taxon>Gammaproteobacteria</taxon>
        <taxon>Pseudomonadales</taxon>
        <taxon>Pseudomonadaceae</taxon>
        <taxon>Pseudomonas</taxon>
    </lineage>
</organism>